<evidence type="ECO:0000256" key="1">
    <source>
        <dbReference type="SAM" id="MobiDB-lite"/>
    </source>
</evidence>
<name>A0ABD1I8N9_SALDI</name>
<feature type="compositionally biased region" description="Low complexity" evidence="1">
    <location>
        <begin position="242"/>
        <end position="251"/>
    </location>
</feature>
<accession>A0ABD1I8N9</accession>
<dbReference type="PANTHER" id="PTHR47584">
    <property type="match status" value="1"/>
</dbReference>
<reference evidence="3 4" key="1">
    <citation type="submission" date="2024-06" db="EMBL/GenBank/DDBJ databases">
        <title>A chromosome level genome sequence of Diviner's sage (Salvia divinorum).</title>
        <authorList>
            <person name="Ford S.A."/>
            <person name="Ro D.-K."/>
            <person name="Ness R.W."/>
            <person name="Phillips M.A."/>
        </authorList>
    </citation>
    <scope>NUCLEOTIDE SEQUENCE [LARGE SCALE GENOMIC DNA]</scope>
    <source>
        <strain evidence="3">SAF-2024a</strain>
        <tissue evidence="3">Leaf</tissue>
    </source>
</reference>
<evidence type="ECO:0000259" key="2">
    <source>
        <dbReference type="Pfam" id="PF12776"/>
    </source>
</evidence>
<dbReference type="AlphaFoldDB" id="A0ABD1I8N9"/>
<evidence type="ECO:0000313" key="3">
    <source>
        <dbReference type="EMBL" id="KAL1565095.1"/>
    </source>
</evidence>
<keyword evidence="4" id="KW-1185">Reference proteome</keyword>
<evidence type="ECO:0000313" key="4">
    <source>
        <dbReference type="Proteomes" id="UP001567538"/>
    </source>
</evidence>
<dbReference type="InterPro" id="IPR024752">
    <property type="entry name" value="Myb/SANT-like_dom"/>
</dbReference>
<proteinExistence type="predicted"/>
<sequence>MASKPKSQNDYLYQGVWTHELDNLLLRSSILREKQLHNFEGTVIPVEFLYEAEATIEEDTGTRVNRDDVYNRLQFLESRYRTFKSLVEHPGTRLDSMSNKVFATEKTWTTILKKNPFAGAYTNNGEPEFKLLQKLFSGEFNVREKSIETIELSDNTIIDLNLFDGEDRGKAHVSGEDVSLKNKHKGKLHPRKLFDESAHHLDRESTNAEEVLAYKRDPIEEFEQRLEKYHGFNNDPTRTIDSSNSSSCASSKPTLWWRQQRP</sequence>
<dbReference type="EMBL" id="JBEAFC010000003">
    <property type="protein sequence ID" value="KAL1565095.1"/>
    <property type="molecule type" value="Genomic_DNA"/>
</dbReference>
<dbReference type="PANTHER" id="PTHR47584:SF14">
    <property type="entry name" value="L10-INTERACTING MYB DOMAIN-CONTAINING PROTEIN-LIKE"/>
    <property type="match status" value="1"/>
</dbReference>
<dbReference type="InterPro" id="IPR045026">
    <property type="entry name" value="LIMYB"/>
</dbReference>
<feature type="region of interest" description="Disordered" evidence="1">
    <location>
        <begin position="233"/>
        <end position="262"/>
    </location>
</feature>
<dbReference type="Pfam" id="PF12776">
    <property type="entry name" value="Myb_DNA-bind_3"/>
    <property type="match status" value="1"/>
</dbReference>
<protein>
    <submittedName>
        <fullName evidence="3">L10-interacting MYB domain-containing protein-like</fullName>
    </submittedName>
</protein>
<dbReference type="Proteomes" id="UP001567538">
    <property type="component" value="Unassembled WGS sequence"/>
</dbReference>
<organism evidence="3 4">
    <name type="scientific">Salvia divinorum</name>
    <name type="common">Maria pastora</name>
    <name type="synonym">Diviner's sage</name>
    <dbReference type="NCBI Taxonomy" id="28513"/>
    <lineage>
        <taxon>Eukaryota</taxon>
        <taxon>Viridiplantae</taxon>
        <taxon>Streptophyta</taxon>
        <taxon>Embryophyta</taxon>
        <taxon>Tracheophyta</taxon>
        <taxon>Spermatophyta</taxon>
        <taxon>Magnoliopsida</taxon>
        <taxon>eudicotyledons</taxon>
        <taxon>Gunneridae</taxon>
        <taxon>Pentapetalae</taxon>
        <taxon>asterids</taxon>
        <taxon>lamiids</taxon>
        <taxon>Lamiales</taxon>
        <taxon>Lamiaceae</taxon>
        <taxon>Nepetoideae</taxon>
        <taxon>Mentheae</taxon>
        <taxon>Salviinae</taxon>
        <taxon>Salvia</taxon>
        <taxon>Salvia subgen. Calosphace</taxon>
    </lineage>
</organism>
<gene>
    <name evidence="3" type="ORF">AAHA92_07357</name>
</gene>
<feature type="domain" description="Myb/SANT-like" evidence="2">
    <location>
        <begin position="17"/>
        <end position="109"/>
    </location>
</feature>
<comment type="caution">
    <text evidence="3">The sequence shown here is derived from an EMBL/GenBank/DDBJ whole genome shotgun (WGS) entry which is preliminary data.</text>
</comment>